<accession>A0A1A9UWQ4</accession>
<evidence type="ECO:0000313" key="2">
    <source>
        <dbReference type="Proteomes" id="UP000078200"/>
    </source>
</evidence>
<protein>
    <submittedName>
        <fullName evidence="1">Uncharacterized protein</fullName>
    </submittedName>
</protein>
<name>A0A1A9UWQ4_GLOAU</name>
<dbReference type="AlphaFoldDB" id="A0A1A9UWQ4"/>
<proteinExistence type="predicted"/>
<dbReference type="VEuPathDB" id="VectorBase:GAUT018317"/>
<dbReference type="Proteomes" id="UP000078200">
    <property type="component" value="Unassembled WGS sequence"/>
</dbReference>
<dbReference type="EnsemblMetazoa" id="GAUT018317-RA">
    <property type="protein sequence ID" value="GAUT018317-PA"/>
    <property type="gene ID" value="GAUT018317"/>
</dbReference>
<sequence length="150" mass="16856">MDNLKRKIRNGPCKLLPVATTTQIAICNSISAICDTSFIAIYFAQRTQAQLSFKVTNLSDELLSLHISNHLIQTLLILKRSPRRVIETNLGSRLIPKVMRSHHPMIDDVDKTSPYNIAGAVEFKNEFGVCEHFRMLAGIQLARPELLVLS</sequence>
<evidence type="ECO:0000313" key="1">
    <source>
        <dbReference type="EnsemblMetazoa" id="GAUT018317-PA"/>
    </source>
</evidence>
<reference evidence="1" key="1">
    <citation type="submission" date="2020-05" db="UniProtKB">
        <authorList>
            <consortium name="EnsemblMetazoa"/>
        </authorList>
    </citation>
    <scope>IDENTIFICATION</scope>
    <source>
        <strain evidence="1">TTRI</strain>
    </source>
</reference>
<organism evidence="1 2">
    <name type="scientific">Glossina austeni</name>
    <name type="common">Savannah tsetse fly</name>
    <dbReference type="NCBI Taxonomy" id="7395"/>
    <lineage>
        <taxon>Eukaryota</taxon>
        <taxon>Metazoa</taxon>
        <taxon>Ecdysozoa</taxon>
        <taxon>Arthropoda</taxon>
        <taxon>Hexapoda</taxon>
        <taxon>Insecta</taxon>
        <taxon>Pterygota</taxon>
        <taxon>Neoptera</taxon>
        <taxon>Endopterygota</taxon>
        <taxon>Diptera</taxon>
        <taxon>Brachycera</taxon>
        <taxon>Muscomorpha</taxon>
        <taxon>Hippoboscoidea</taxon>
        <taxon>Glossinidae</taxon>
        <taxon>Glossina</taxon>
    </lineage>
</organism>
<keyword evidence="2" id="KW-1185">Reference proteome</keyword>